<dbReference type="EMBL" id="FN653404">
    <property type="protein sequence ID" value="CBY15013.1"/>
    <property type="molecule type" value="Genomic_DNA"/>
</dbReference>
<dbReference type="AlphaFoldDB" id="E4XZF1"/>
<evidence type="ECO:0000313" key="1">
    <source>
        <dbReference type="EMBL" id="CBY15013.1"/>
    </source>
</evidence>
<gene>
    <name evidence="1" type="ORF">GSOID_T00010116001</name>
</gene>
<evidence type="ECO:0000313" key="2">
    <source>
        <dbReference type="Proteomes" id="UP000001307"/>
    </source>
</evidence>
<organism evidence="1">
    <name type="scientific">Oikopleura dioica</name>
    <name type="common">Tunicate</name>
    <dbReference type="NCBI Taxonomy" id="34765"/>
    <lineage>
        <taxon>Eukaryota</taxon>
        <taxon>Metazoa</taxon>
        <taxon>Chordata</taxon>
        <taxon>Tunicata</taxon>
        <taxon>Appendicularia</taxon>
        <taxon>Copelata</taxon>
        <taxon>Oikopleuridae</taxon>
        <taxon>Oikopleura</taxon>
    </lineage>
</organism>
<keyword evidence="2" id="KW-1185">Reference proteome</keyword>
<reference evidence="1" key="1">
    <citation type="journal article" date="2010" name="Science">
        <title>Plasticity of animal genome architecture unmasked by rapid evolution of a pelagic tunicate.</title>
        <authorList>
            <person name="Denoeud F."/>
            <person name="Henriet S."/>
            <person name="Mungpakdee S."/>
            <person name="Aury J.M."/>
            <person name="Da Silva C."/>
            <person name="Brinkmann H."/>
            <person name="Mikhaleva J."/>
            <person name="Olsen L.C."/>
            <person name="Jubin C."/>
            <person name="Canestro C."/>
            <person name="Bouquet J.M."/>
            <person name="Danks G."/>
            <person name="Poulain J."/>
            <person name="Campsteijn C."/>
            <person name="Adamski M."/>
            <person name="Cross I."/>
            <person name="Yadetie F."/>
            <person name="Muffato M."/>
            <person name="Louis A."/>
            <person name="Butcher S."/>
            <person name="Tsagkogeorga G."/>
            <person name="Konrad A."/>
            <person name="Singh S."/>
            <person name="Jensen M.F."/>
            <person name="Cong E.H."/>
            <person name="Eikeseth-Otteraa H."/>
            <person name="Noel B."/>
            <person name="Anthouard V."/>
            <person name="Porcel B.M."/>
            <person name="Kachouri-Lafond R."/>
            <person name="Nishino A."/>
            <person name="Ugolini M."/>
            <person name="Chourrout P."/>
            <person name="Nishida H."/>
            <person name="Aasland R."/>
            <person name="Huzurbazar S."/>
            <person name="Westhof E."/>
            <person name="Delsuc F."/>
            <person name="Lehrach H."/>
            <person name="Reinhardt R."/>
            <person name="Weissenbach J."/>
            <person name="Roy S.W."/>
            <person name="Artiguenave F."/>
            <person name="Postlethwait J.H."/>
            <person name="Manak J.R."/>
            <person name="Thompson E.M."/>
            <person name="Jaillon O."/>
            <person name="Du Pasquier L."/>
            <person name="Boudinot P."/>
            <person name="Liberles D.A."/>
            <person name="Volff J.N."/>
            <person name="Philippe H."/>
            <person name="Lenhard B."/>
            <person name="Roest Crollius H."/>
            <person name="Wincker P."/>
            <person name="Chourrout D."/>
        </authorList>
    </citation>
    <scope>NUCLEOTIDE SEQUENCE [LARGE SCALE GENOMIC DNA]</scope>
</reference>
<protein>
    <submittedName>
        <fullName evidence="1">Uncharacterized protein</fullName>
    </submittedName>
</protein>
<dbReference type="InParanoid" id="E4XZF1"/>
<accession>E4XZF1</accession>
<proteinExistence type="predicted"/>
<dbReference type="Proteomes" id="UP000001307">
    <property type="component" value="Unassembled WGS sequence"/>
</dbReference>
<name>E4XZF1_OIKDI</name>
<sequence length="411" mass="48466">MPLEGFVDAKNVLFPKIGQGYDSLLSFGECKDFILNKFEDEEPLLRPLREEYECIVETKPALSGVCEILSRLWSINKKKTKSKNRVAVEFDKGELGENYFDLDNSIDFVVTNMRLYDEKIIDDNGETKKSLYREELAQLNRQTAYGVRKEFLFIYYLDREDPKAVQPRLLSSLELADDGYLYDLDDPKDFPFINQRFRVSENILAVSKKRLGKFEFEFYDMEKSRNGQPNLIYNIDNISSVAVLSFADNHEKENFEEKCYEYFFEENYFIFSRDNSDGICVEIHEISSKKCTLVRKIELQTNFGPFDDLYIEYIGRYAWNLYTSAGRTRETKVDQISTGEIIFFDMKKKWIAKKENRQNSNNACKMHEIIAKVESQLIKELVHGHVRLHENYTHENKTDEEDYELHVKFYA</sequence>